<reference evidence="1" key="1">
    <citation type="journal article" date="2019" name="bioRxiv">
        <title>The Genome of the Zebra Mussel, Dreissena polymorpha: A Resource for Invasive Species Research.</title>
        <authorList>
            <person name="McCartney M.A."/>
            <person name="Auch B."/>
            <person name="Kono T."/>
            <person name="Mallez S."/>
            <person name="Zhang Y."/>
            <person name="Obille A."/>
            <person name="Becker A."/>
            <person name="Abrahante J.E."/>
            <person name="Garbe J."/>
            <person name="Badalamenti J.P."/>
            <person name="Herman A."/>
            <person name="Mangelson H."/>
            <person name="Liachko I."/>
            <person name="Sullivan S."/>
            <person name="Sone E.D."/>
            <person name="Koren S."/>
            <person name="Silverstein K.A.T."/>
            <person name="Beckman K.B."/>
            <person name="Gohl D.M."/>
        </authorList>
    </citation>
    <scope>NUCLEOTIDE SEQUENCE</scope>
    <source>
        <strain evidence="1">Duluth1</strain>
        <tissue evidence="1">Whole animal</tissue>
    </source>
</reference>
<gene>
    <name evidence="1" type="ORF">DPMN_117933</name>
</gene>
<evidence type="ECO:0000313" key="2">
    <source>
        <dbReference type="Proteomes" id="UP000828390"/>
    </source>
</evidence>
<accession>A0A9D4GGG2</accession>
<name>A0A9D4GGG2_DREPO</name>
<dbReference type="Proteomes" id="UP000828390">
    <property type="component" value="Unassembled WGS sequence"/>
</dbReference>
<proteinExistence type="predicted"/>
<dbReference type="AlphaFoldDB" id="A0A9D4GGG2"/>
<protein>
    <submittedName>
        <fullName evidence="1">Uncharacterized protein</fullName>
    </submittedName>
</protein>
<reference evidence="1" key="2">
    <citation type="submission" date="2020-11" db="EMBL/GenBank/DDBJ databases">
        <authorList>
            <person name="McCartney M.A."/>
            <person name="Auch B."/>
            <person name="Kono T."/>
            <person name="Mallez S."/>
            <person name="Becker A."/>
            <person name="Gohl D.M."/>
            <person name="Silverstein K.A.T."/>
            <person name="Koren S."/>
            <person name="Bechman K.B."/>
            <person name="Herman A."/>
            <person name="Abrahante J.E."/>
            <person name="Garbe J."/>
        </authorList>
    </citation>
    <scope>NUCLEOTIDE SEQUENCE</scope>
    <source>
        <strain evidence="1">Duluth1</strain>
        <tissue evidence="1">Whole animal</tissue>
    </source>
</reference>
<sequence>MFIRYCQLKGRYDIYFPCVYQALPVARVEVVQGVVLRCISTTTRPLPARSRTLAVQATSVVEQARTSGRILTTM</sequence>
<organism evidence="1 2">
    <name type="scientific">Dreissena polymorpha</name>
    <name type="common">Zebra mussel</name>
    <name type="synonym">Mytilus polymorpha</name>
    <dbReference type="NCBI Taxonomy" id="45954"/>
    <lineage>
        <taxon>Eukaryota</taxon>
        <taxon>Metazoa</taxon>
        <taxon>Spiralia</taxon>
        <taxon>Lophotrochozoa</taxon>
        <taxon>Mollusca</taxon>
        <taxon>Bivalvia</taxon>
        <taxon>Autobranchia</taxon>
        <taxon>Heteroconchia</taxon>
        <taxon>Euheterodonta</taxon>
        <taxon>Imparidentia</taxon>
        <taxon>Neoheterodontei</taxon>
        <taxon>Myida</taxon>
        <taxon>Dreissenoidea</taxon>
        <taxon>Dreissenidae</taxon>
        <taxon>Dreissena</taxon>
    </lineage>
</organism>
<evidence type="ECO:0000313" key="1">
    <source>
        <dbReference type="EMBL" id="KAH3816417.1"/>
    </source>
</evidence>
<comment type="caution">
    <text evidence="1">The sequence shown here is derived from an EMBL/GenBank/DDBJ whole genome shotgun (WGS) entry which is preliminary data.</text>
</comment>
<keyword evidence="2" id="KW-1185">Reference proteome</keyword>
<dbReference type="EMBL" id="JAIWYP010000005">
    <property type="protein sequence ID" value="KAH3816417.1"/>
    <property type="molecule type" value="Genomic_DNA"/>
</dbReference>